<feature type="compositionally biased region" description="Basic and acidic residues" evidence="2">
    <location>
        <begin position="60"/>
        <end position="80"/>
    </location>
</feature>
<comment type="caution">
    <text evidence="4">The sequence shown here is derived from an EMBL/GenBank/DDBJ whole genome shotgun (WGS) entry which is preliminary data.</text>
</comment>
<evidence type="ECO:0000256" key="1">
    <source>
        <dbReference type="SAM" id="Coils"/>
    </source>
</evidence>
<dbReference type="PANTHER" id="PTHR31099">
    <property type="entry name" value="OS06G0165300 PROTEIN"/>
    <property type="match status" value="1"/>
</dbReference>
<sequence>MKTRNNIDEKEFQSTIAPSHNHSSTRPSTRTKHRANRVRYICESDNSSDASASDGSLHVLDPKDDLTIKGKGSKEKDNISHEANNLHPPHVRQNYLKKKNITLKIKLSNASTKVDTQPFSPESASNPEQALGSNSPVDNPDVECSSNPLTHHAELGLEISPSCLTKADLDNLRDTYHVPPIIELRLPLPNETPETPPPNGIAIFDEFLKSGLRLPLHPFIHDVLISYNLSLGQICPNALRHVIACFVLWRKLGFEDLTVAEFKNIYTKKKSPKYANFFHLQTRPNMKIILDCSDKENRWRHSWFFAIGDWDITPSNVFSNLTPSSFQESGSEEAKPLLSKKAQENIDAAKIVDPSIRSRRYLLSQDVLETYWFHDLAALPTSPSSNHDPYEWLDGIPNQIDGSQSQGGPWPLLDLSCSLSDFGSFLDDPILSVFQPVGLEEFNIDMTSDRSLQSPFDQRNHTQNNSRVPLIIENRPRDWRSRLQSRPIKPSDPPSFDPNVLKERAKKRKTSDGLPPLPPERTSSYIPNICESKEDLLPSSKTSKNSTSKEKLVAPVETLSDELLNLQINSCYVPIIETIQRAVSPERINAIKKREYFRLCEANARRASELLSDILISTSRARDMFEEARSVMSESKILEGKLLNSENATKLAQNASTEWESKYQTLFTSSENDKKILEELKVSLEETQKKLETTSTELDRVKKELDFVNTKSEEDWSEVNKYYAWAQAKIDSEYWEGFDQAKQAILELNPGIKLNLDIDSCRRDGASTSQSPFVASPQFDPRKGDFVVISPMRNLEKTANCDLPSADADPPINSPTDA</sequence>
<dbReference type="EMBL" id="BTGU01004102">
    <property type="protein sequence ID" value="GMN22321.1"/>
    <property type="molecule type" value="Genomic_DNA"/>
</dbReference>
<feature type="compositionally biased region" description="Polar residues" evidence="2">
    <location>
        <begin position="13"/>
        <end position="28"/>
    </location>
</feature>
<feature type="coiled-coil region" evidence="1">
    <location>
        <begin position="670"/>
        <end position="711"/>
    </location>
</feature>
<dbReference type="PANTHER" id="PTHR31099:SF37">
    <property type="entry name" value="MYOSIN HEAVY CHAIN-LIKE PROTEIN"/>
    <property type="match status" value="1"/>
</dbReference>
<evidence type="ECO:0000256" key="2">
    <source>
        <dbReference type="SAM" id="MobiDB-lite"/>
    </source>
</evidence>
<dbReference type="InterPro" id="IPR007321">
    <property type="entry name" value="Transposase_28"/>
</dbReference>
<evidence type="ECO:0000313" key="4">
    <source>
        <dbReference type="EMBL" id="GMN22321.1"/>
    </source>
</evidence>
<gene>
    <name evidence="4" type="ORF">TIFTF001_045638</name>
</gene>
<feature type="region of interest" description="Disordered" evidence="2">
    <location>
        <begin position="1"/>
        <end position="92"/>
    </location>
</feature>
<feature type="compositionally biased region" description="Polar residues" evidence="2">
    <location>
        <begin position="111"/>
        <end position="137"/>
    </location>
</feature>
<proteinExistence type="predicted"/>
<feature type="compositionally biased region" description="Low complexity" evidence="2">
    <location>
        <begin position="44"/>
        <end position="56"/>
    </location>
</feature>
<dbReference type="Pfam" id="PF04195">
    <property type="entry name" value="Transposase_28"/>
    <property type="match status" value="1"/>
</dbReference>
<evidence type="ECO:0000259" key="3">
    <source>
        <dbReference type="Pfam" id="PF04195"/>
    </source>
</evidence>
<dbReference type="Proteomes" id="UP001187192">
    <property type="component" value="Unassembled WGS sequence"/>
</dbReference>
<feature type="region of interest" description="Disordered" evidence="2">
    <location>
        <begin position="111"/>
        <end position="148"/>
    </location>
</feature>
<name>A0AA87Z6F4_FICCA</name>
<keyword evidence="1" id="KW-0175">Coiled coil</keyword>
<feature type="domain" description="Transposase (putative) gypsy type" evidence="3">
    <location>
        <begin position="204"/>
        <end position="248"/>
    </location>
</feature>
<reference evidence="4" key="1">
    <citation type="submission" date="2023-07" db="EMBL/GenBank/DDBJ databases">
        <title>draft genome sequence of fig (Ficus carica).</title>
        <authorList>
            <person name="Takahashi T."/>
            <person name="Nishimura K."/>
        </authorList>
    </citation>
    <scope>NUCLEOTIDE SEQUENCE</scope>
</reference>
<dbReference type="AlphaFoldDB" id="A0AA87Z6F4"/>
<feature type="compositionally biased region" description="Polar residues" evidence="2">
    <location>
        <begin position="451"/>
        <end position="467"/>
    </location>
</feature>
<feature type="region of interest" description="Disordered" evidence="2">
    <location>
        <begin position="799"/>
        <end position="818"/>
    </location>
</feature>
<evidence type="ECO:0000313" key="5">
    <source>
        <dbReference type="Proteomes" id="UP001187192"/>
    </source>
</evidence>
<accession>A0AA87Z6F4</accession>
<organism evidence="4 5">
    <name type="scientific">Ficus carica</name>
    <name type="common">Common fig</name>
    <dbReference type="NCBI Taxonomy" id="3494"/>
    <lineage>
        <taxon>Eukaryota</taxon>
        <taxon>Viridiplantae</taxon>
        <taxon>Streptophyta</taxon>
        <taxon>Embryophyta</taxon>
        <taxon>Tracheophyta</taxon>
        <taxon>Spermatophyta</taxon>
        <taxon>Magnoliopsida</taxon>
        <taxon>eudicotyledons</taxon>
        <taxon>Gunneridae</taxon>
        <taxon>Pentapetalae</taxon>
        <taxon>rosids</taxon>
        <taxon>fabids</taxon>
        <taxon>Rosales</taxon>
        <taxon>Moraceae</taxon>
        <taxon>Ficeae</taxon>
        <taxon>Ficus</taxon>
    </lineage>
</organism>
<feature type="region of interest" description="Disordered" evidence="2">
    <location>
        <begin position="451"/>
        <end position="525"/>
    </location>
</feature>
<protein>
    <recommendedName>
        <fullName evidence="3">Transposase (putative) gypsy type domain-containing protein</fullName>
    </recommendedName>
</protein>
<keyword evidence="5" id="KW-1185">Reference proteome</keyword>
<feature type="compositionally biased region" description="Basic and acidic residues" evidence="2">
    <location>
        <begin position="1"/>
        <end position="12"/>
    </location>
</feature>